<dbReference type="AlphaFoldDB" id="A0A8H7BVZ3"/>
<gene>
    <name evidence="2" type="ORF">EC973_005238</name>
</gene>
<feature type="compositionally biased region" description="Basic and acidic residues" evidence="1">
    <location>
        <begin position="1"/>
        <end position="13"/>
    </location>
</feature>
<dbReference type="EMBL" id="JABAYA010000003">
    <property type="protein sequence ID" value="KAF7732342.1"/>
    <property type="molecule type" value="Genomic_DNA"/>
</dbReference>
<feature type="compositionally biased region" description="Basic and acidic residues" evidence="1">
    <location>
        <begin position="32"/>
        <end position="42"/>
    </location>
</feature>
<accession>A0A8H7BVZ3</accession>
<feature type="region of interest" description="Disordered" evidence="1">
    <location>
        <begin position="1"/>
        <end position="52"/>
    </location>
</feature>
<reference evidence="2" key="1">
    <citation type="submission" date="2020-01" db="EMBL/GenBank/DDBJ databases">
        <title>Genome Sequencing of Three Apophysomyces-Like Fungal Strains Confirms a Novel Fungal Genus in the Mucoromycota with divergent Burkholderia-like Endosymbiotic Bacteria.</title>
        <authorList>
            <person name="Stajich J.E."/>
            <person name="Macias A.M."/>
            <person name="Carter-House D."/>
            <person name="Lovett B."/>
            <person name="Kasson L.R."/>
            <person name="Berry K."/>
            <person name="Grigoriev I."/>
            <person name="Chang Y."/>
            <person name="Spatafora J."/>
            <person name="Kasson M.T."/>
        </authorList>
    </citation>
    <scope>NUCLEOTIDE SEQUENCE</scope>
    <source>
        <strain evidence="2">NRRL A-21654</strain>
    </source>
</reference>
<evidence type="ECO:0000256" key="1">
    <source>
        <dbReference type="SAM" id="MobiDB-lite"/>
    </source>
</evidence>
<feature type="compositionally biased region" description="Basic residues" evidence="1">
    <location>
        <begin position="14"/>
        <end position="31"/>
    </location>
</feature>
<proteinExistence type="predicted"/>
<comment type="caution">
    <text evidence="2">The sequence shown here is derived from an EMBL/GenBank/DDBJ whole genome shotgun (WGS) entry which is preliminary data.</text>
</comment>
<evidence type="ECO:0000313" key="2">
    <source>
        <dbReference type="EMBL" id="KAF7732342.1"/>
    </source>
</evidence>
<dbReference type="Proteomes" id="UP000605846">
    <property type="component" value="Unassembled WGS sequence"/>
</dbReference>
<name>A0A8H7BVZ3_9FUNG</name>
<evidence type="ECO:0000313" key="3">
    <source>
        <dbReference type="Proteomes" id="UP000605846"/>
    </source>
</evidence>
<keyword evidence="3" id="KW-1185">Reference proteome</keyword>
<dbReference type="OrthoDB" id="2289791at2759"/>
<protein>
    <submittedName>
        <fullName evidence="2">Uncharacterized protein</fullName>
    </submittedName>
</protein>
<organism evidence="2 3">
    <name type="scientific">Apophysomyces ossiformis</name>
    <dbReference type="NCBI Taxonomy" id="679940"/>
    <lineage>
        <taxon>Eukaryota</taxon>
        <taxon>Fungi</taxon>
        <taxon>Fungi incertae sedis</taxon>
        <taxon>Mucoromycota</taxon>
        <taxon>Mucoromycotina</taxon>
        <taxon>Mucoromycetes</taxon>
        <taxon>Mucorales</taxon>
        <taxon>Mucorineae</taxon>
        <taxon>Mucoraceae</taxon>
        <taxon>Apophysomyces</taxon>
    </lineage>
</organism>
<sequence length="160" mass="19351">MQVDEPDKNEMRRMPRRQFRKQSKLKRRREKRQNAAKEREENTPSPSDEEIKQKAAKDLANQLEYSRQKELWEEREKRYTMINIARKKALQLEQEARAKAQKKWEEALRRIPMLPAEFEALKEDDSKTISLSGFHLRFIEEMSHPENYSTYAHLYIEQGE</sequence>